<dbReference type="AlphaFoldDB" id="A0AAD6GZV0"/>
<dbReference type="InterPro" id="IPR058925">
    <property type="entry name" value="zf-C2H2_AcuF"/>
</dbReference>
<evidence type="ECO:0000313" key="5">
    <source>
        <dbReference type="Proteomes" id="UP001213799"/>
    </source>
</evidence>
<organism evidence="4 5">
    <name type="scientific">Penicillium hordei</name>
    <dbReference type="NCBI Taxonomy" id="40994"/>
    <lineage>
        <taxon>Eukaryota</taxon>
        <taxon>Fungi</taxon>
        <taxon>Dikarya</taxon>
        <taxon>Ascomycota</taxon>
        <taxon>Pezizomycotina</taxon>
        <taxon>Eurotiomycetes</taxon>
        <taxon>Eurotiomycetidae</taxon>
        <taxon>Eurotiales</taxon>
        <taxon>Aspergillaceae</taxon>
        <taxon>Penicillium</taxon>
    </lineage>
</organism>
<comment type="caution">
    <text evidence="4">The sequence shown here is derived from an EMBL/GenBank/DDBJ whole genome shotgun (WGS) entry which is preliminary data.</text>
</comment>
<dbReference type="PANTHER" id="PTHR35391:SF7">
    <property type="entry name" value="C2H2-TYPE DOMAIN-CONTAINING PROTEIN"/>
    <property type="match status" value="1"/>
</dbReference>
<dbReference type="PROSITE" id="PS50157">
    <property type="entry name" value="ZINC_FINGER_C2H2_2"/>
    <property type="match status" value="1"/>
</dbReference>
<evidence type="ECO:0000259" key="3">
    <source>
        <dbReference type="PROSITE" id="PS50157"/>
    </source>
</evidence>
<feature type="compositionally biased region" description="Polar residues" evidence="2">
    <location>
        <begin position="363"/>
        <end position="374"/>
    </location>
</feature>
<dbReference type="Gene3D" id="3.30.160.60">
    <property type="entry name" value="Classic Zinc Finger"/>
    <property type="match status" value="1"/>
</dbReference>
<dbReference type="GeneID" id="81590032"/>
<dbReference type="InterPro" id="IPR013087">
    <property type="entry name" value="Znf_C2H2_type"/>
</dbReference>
<feature type="domain" description="C2H2-type" evidence="3">
    <location>
        <begin position="499"/>
        <end position="526"/>
    </location>
</feature>
<dbReference type="PROSITE" id="PS00028">
    <property type="entry name" value="ZINC_FINGER_C2H2_1"/>
    <property type="match status" value="1"/>
</dbReference>
<evidence type="ECO:0000256" key="1">
    <source>
        <dbReference type="PROSITE-ProRule" id="PRU00042"/>
    </source>
</evidence>
<dbReference type="EMBL" id="JAQJAE010000004">
    <property type="protein sequence ID" value="KAJ5598652.1"/>
    <property type="molecule type" value="Genomic_DNA"/>
</dbReference>
<evidence type="ECO:0000313" key="4">
    <source>
        <dbReference type="EMBL" id="KAJ5598652.1"/>
    </source>
</evidence>
<sequence>MDAPTCCETWRERAVIDVAEPLFERGAQDVIYSCWRQCVHFTTARLLNSLPRSNIEAVALNQNSLKLAFMAALSTGVSGPSLSELYIECIQSFGEFLLALSDKDCRVICLGQVHLSEILEEYGRTKVWGDQTKADLPARARGSLDDTLRHDVELKHLVQAILMRLKALLSQGKSYRWDHDSISSVSADSDSDSNDDGEHQHYRMPKISLLVQQTLEQIRSLYDLSALLRRPKIADKYIRSVNSKSHIATLNKPDHLPLSVGFSRSDETHVVEKVLQWRGLTKSARGIDFKDEGVAPMGQGLTKCYVEDISWFCQRLAAANTRRREQFQYWADHPYDPKHDPTNATRLVTPSLAQIRSKKQEPQNRASAFQSSIPNVPREGPRSAASKQSFSTAAVSDIHDTKTNVRPRTVYAPTAIGQGRSNSVPDPPKIEIGTTFSCPYCGATLESSEMENRQSWKRHVFRDLRPYVCTFEDCPNGGKLYVSRHDWIYHELQIHRRNYVCKVCQKMCSNRKEMSAHLREHYDESISPSQLGVILDLCNRQVDVLGEEKDSCLVCGEELSLSALQGHLAAHMEDIALFVLPNTNEEEDIRDSKASVQVAKLESKGKASASH</sequence>
<protein>
    <recommendedName>
        <fullName evidence="3">C2H2-type domain-containing protein</fullName>
    </recommendedName>
</protein>
<dbReference type="Proteomes" id="UP001213799">
    <property type="component" value="Unassembled WGS sequence"/>
</dbReference>
<keyword evidence="1" id="KW-0863">Zinc-finger</keyword>
<feature type="region of interest" description="Disordered" evidence="2">
    <location>
        <begin position="355"/>
        <end position="404"/>
    </location>
</feature>
<keyword evidence="1" id="KW-0479">Metal-binding</keyword>
<feature type="compositionally biased region" description="Polar residues" evidence="2">
    <location>
        <begin position="385"/>
        <end position="394"/>
    </location>
</feature>
<dbReference type="SMART" id="SM00355">
    <property type="entry name" value="ZnF_C2H2"/>
    <property type="match status" value="2"/>
</dbReference>
<dbReference type="GO" id="GO:0008270">
    <property type="term" value="F:zinc ion binding"/>
    <property type="evidence" value="ECO:0007669"/>
    <property type="project" value="UniProtKB-KW"/>
</dbReference>
<dbReference type="PANTHER" id="PTHR35391">
    <property type="entry name" value="C2H2-TYPE DOMAIN-CONTAINING PROTEIN-RELATED"/>
    <property type="match status" value="1"/>
</dbReference>
<keyword evidence="5" id="KW-1185">Reference proteome</keyword>
<dbReference type="Pfam" id="PF26082">
    <property type="entry name" value="zf-C2H2_AcuF"/>
    <property type="match status" value="1"/>
</dbReference>
<name>A0AAD6GZV0_9EURO</name>
<keyword evidence="1" id="KW-0862">Zinc</keyword>
<reference evidence="4" key="2">
    <citation type="submission" date="2023-01" db="EMBL/GenBank/DDBJ databases">
        <authorList>
            <person name="Petersen C."/>
        </authorList>
    </citation>
    <scope>NUCLEOTIDE SEQUENCE</scope>
    <source>
        <strain evidence="4">IBT 12815</strain>
    </source>
</reference>
<proteinExistence type="predicted"/>
<reference evidence="4" key="1">
    <citation type="journal article" date="2023" name="IMA Fungus">
        <title>Comparative genomic study of the Penicillium genus elucidates a diverse pangenome and 15 lateral gene transfer events.</title>
        <authorList>
            <person name="Petersen C."/>
            <person name="Sorensen T."/>
            <person name="Nielsen M.R."/>
            <person name="Sondergaard T.E."/>
            <person name="Sorensen J.L."/>
            <person name="Fitzpatrick D.A."/>
            <person name="Frisvad J.C."/>
            <person name="Nielsen K.L."/>
        </authorList>
    </citation>
    <scope>NUCLEOTIDE SEQUENCE</scope>
    <source>
        <strain evidence="4">IBT 12815</strain>
    </source>
</reference>
<gene>
    <name evidence="4" type="ORF">N7537_008736</name>
</gene>
<accession>A0AAD6GZV0</accession>
<dbReference type="RefSeq" id="XP_056751866.1">
    <property type="nucleotide sequence ID" value="XM_056899790.1"/>
</dbReference>
<evidence type="ECO:0000256" key="2">
    <source>
        <dbReference type="SAM" id="MobiDB-lite"/>
    </source>
</evidence>